<evidence type="ECO:0000313" key="2">
    <source>
        <dbReference type="Proteomes" id="UP001054837"/>
    </source>
</evidence>
<dbReference type="EMBL" id="BPLQ01004544">
    <property type="protein sequence ID" value="GIY08779.1"/>
    <property type="molecule type" value="Genomic_DNA"/>
</dbReference>
<comment type="caution">
    <text evidence="1">The sequence shown here is derived from an EMBL/GenBank/DDBJ whole genome shotgun (WGS) entry which is preliminary data.</text>
</comment>
<evidence type="ECO:0000313" key="1">
    <source>
        <dbReference type="EMBL" id="GIY08779.1"/>
    </source>
</evidence>
<organism evidence="1 2">
    <name type="scientific">Caerostris darwini</name>
    <dbReference type="NCBI Taxonomy" id="1538125"/>
    <lineage>
        <taxon>Eukaryota</taxon>
        <taxon>Metazoa</taxon>
        <taxon>Ecdysozoa</taxon>
        <taxon>Arthropoda</taxon>
        <taxon>Chelicerata</taxon>
        <taxon>Arachnida</taxon>
        <taxon>Araneae</taxon>
        <taxon>Araneomorphae</taxon>
        <taxon>Entelegynae</taxon>
        <taxon>Araneoidea</taxon>
        <taxon>Araneidae</taxon>
        <taxon>Caerostris</taxon>
    </lineage>
</organism>
<proteinExistence type="predicted"/>
<protein>
    <submittedName>
        <fullName evidence="1">Uncharacterized protein</fullName>
    </submittedName>
</protein>
<name>A0AAV4QHG7_9ARAC</name>
<reference evidence="1 2" key="1">
    <citation type="submission" date="2021-06" db="EMBL/GenBank/DDBJ databases">
        <title>Caerostris darwini draft genome.</title>
        <authorList>
            <person name="Kono N."/>
            <person name="Arakawa K."/>
        </authorList>
    </citation>
    <scope>NUCLEOTIDE SEQUENCE [LARGE SCALE GENOMIC DNA]</scope>
</reference>
<dbReference type="AlphaFoldDB" id="A0AAV4QHG7"/>
<sequence length="118" mass="13186">MNQITITSNCGFILKSLPQGIWQVRRVSNLIFPPKWLRCRGIHETLSIPTSKNLTGTSLRIVTAIYTYDLDLSLRSHLAERIDIQTYIKPGRAPSCMKLTTGNSCLSCNAGTMWSAKT</sequence>
<gene>
    <name evidence="1" type="ORF">CDAR_24451</name>
</gene>
<dbReference type="Proteomes" id="UP001054837">
    <property type="component" value="Unassembled WGS sequence"/>
</dbReference>
<accession>A0AAV4QHG7</accession>
<keyword evidence="2" id="KW-1185">Reference proteome</keyword>